<evidence type="ECO:0000313" key="3">
    <source>
        <dbReference type="EMBL" id="PNW85082.1"/>
    </source>
</evidence>
<evidence type="ECO:0000256" key="1">
    <source>
        <dbReference type="SAM" id="Coils"/>
    </source>
</evidence>
<dbReference type="KEGG" id="cre:CHLRE_03g170900v5"/>
<dbReference type="ExpressionAtlas" id="A0A2K3DX21">
    <property type="expression patterns" value="baseline"/>
</dbReference>
<feature type="coiled-coil region" evidence="1">
    <location>
        <begin position="324"/>
        <end position="351"/>
    </location>
</feature>
<dbReference type="PANTHER" id="PTHR31935">
    <property type="entry name" value="COILED-COIL DOMAIN-CONTAINING PROTEIN 13"/>
    <property type="match status" value="1"/>
</dbReference>
<evidence type="ECO:0000256" key="2">
    <source>
        <dbReference type="SAM" id="MobiDB-lite"/>
    </source>
</evidence>
<proteinExistence type="predicted"/>
<gene>
    <name evidence="3" type="ORF">CHLRE_03g170900v5</name>
</gene>
<feature type="region of interest" description="Disordered" evidence="2">
    <location>
        <begin position="351"/>
        <end position="373"/>
    </location>
</feature>
<keyword evidence="1" id="KW-0175">Coiled coil</keyword>
<dbReference type="InParanoid" id="A0A2K3DX21"/>
<dbReference type="OrthoDB" id="10258312at2759"/>
<dbReference type="Proteomes" id="UP000006906">
    <property type="component" value="Chromosome 3"/>
</dbReference>
<evidence type="ECO:0000313" key="4">
    <source>
        <dbReference type="Proteomes" id="UP000006906"/>
    </source>
</evidence>
<protein>
    <submittedName>
        <fullName evidence="3">Uncharacterized protein</fullName>
    </submittedName>
</protein>
<feature type="compositionally biased region" description="Low complexity" evidence="2">
    <location>
        <begin position="302"/>
        <end position="314"/>
    </location>
</feature>
<dbReference type="OMA" id="NEKQQYE"/>
<feature type="region of interest" description="Disordered" evidence="2">
    <location>
        <begin position="71"/>
        <end position="95"/>
    </location>
</feature>
<organism evidence="3 4">
    <name type="scientific">Chlamydomonas reinhardtii</name>
    <name type="common">Chlamydomonas smithii</name>
    <dbReference type="NCBI Taxonomy" id="3055"/>
    <lineage>
        <taxon>Eukaryota</taxon>
        <taxon>Viridiplantae</taxon>
        <taxon>Chlorophyta</taxon>
        <taxon>core chlorophytes</taxon>
        <taxon>Chlorophyceae</taxon>
        <taxon>CS clade</taxon>
        <taxon>Chlamydomonadales</taxon>
        <taxon>Chlamydomonadaceae</taxon>
        <taxon>Chlamydomonas</taxon>
    </lineage>
</organism>
<feature type="coiled-coil region" evidence="1">
    <location>
        <begin position="225"/>
        <end position="259"/>
    </location>
</feature>
<dbReference type="AlphaFoldDB" id="A0A2K3DX21"/>
<sequence>MQNAAELQRKVILLEAELRDRDSELQTLRDIAQDQSQDVQAAKIIELSKKNRALNLALEREKQRAVKLQEDLDVAGSSGRPASSAGPASAAPPEAIEQIARSMVEQAADAAEAAQKEAAMWKDKLSQTTNRISQMEQKVFALEAENKKLTRALVREVGEEVPLARVLDDSGASDWKGRREQVIALRDQVKQLRAAAAGQAPAESRQEAAAKGVIGKISKERNQEMERQGAELAAARGELEALRLKYDGAISRRKILETELNNVKSKVAVILEKTQMDDKLIAALKTEVAALKRGGAGGGADRPGPAGRPAQAMPADDEELWRELGALRRRVAEQEEQIDRQEAIIMALQQRASAGSTPTGGRPGSGGRAAGWDSAAEQQIRLLEVENGRLMELVNLMQRRLEGS</sequence>
<dbReference type="STRING" id="3055.A0A2K3DX21"/>
<feature type="coiled-coil region" evidence="1">
    <location>
        <begin position="104"/>
        <end position="152"/>
    </location>
</feature>
<dbReference type="GeneID" id="5728937"/>
<dbReference type="PANTHER" id="PTHR31935:SF1">
    <property type="entry name" value="COILED-COIL DOMAIN-CONTAINING PROTEIN 13"/>
    <property type="match status" value="1"/>
</dbReference>
<feature type="compositionally biased region" description="Low complexity" evidence="2">
    <location>
        <begin position="75"/>
        <end position="93"/>
    </location>
</feature>
<dbReference type="PaxDb" id="3055-EDP05997"/>
<feature type="region of interest" description="Disordered" evidence="2">
    <location>
        <begin position="294"/>
        <end position="315"/>
    </location>
</feature>
<dbReference type="InterPro" id="IPR038929">
    <property type="entry name" value="CCDC13"/>
</dbReference>
<feature type="coiled-coil region" evidence="1">
    <location>
        <begin position="4"/>
        <end position="71"/>
    </location>
</feature>
<dbReference type="RefSeq" id="XP_042926003.1">
    <property type="nucleotide sequence ID" value="XM_043060874.1"/>
</dbReference>
<keyword evidence="4" id="KW-1185">Reference proteome</keyword>
<dbReference type="EMBL" id="CM008964">
    <property type="protein sequence ID" value="PNW85082.1"/>
    <property type="molecule type" value="Genomic_DNA"/>
</dbReference>
<dbReference type="Gramene" id="PNW85082">
    <property type="protein sequence ID" value="PNW85082"/>
    <property type="gene ID" value="CHLRE_03g170900v5"/>
</dbReference>
<name>A0A2K3DX21_CHLRE</name>
<accession>A0A2K3DX21</accession>
<reference evidence="3 4" key="1">
    <citation type="journal article" date="2007" name="Science">
        <title>The Chlamydomonas genome reveals the evolution of key animal and plant functions.</title>
        <authorList>
            <person name="Merchant S.S."/>
            <person name="Prochnik S.E."/>
            <person name="Vallon O."/>
            <person name="Harris E.H."/>
            <person name="Karpowicz S.J."/>
            <person name="Witman G.B."/>
            <person name="Terry A."/>
            <person name="Salamov A."/>
            <person name="Fritz-Laylin L.K."/>
            <person name="Marechal-Drouard L."/>
            <person name="Marshall W.F."/>
            <person name="Qu L.H."/>
            <person name="Nelson D.R."/>
            <person name="Sanderfoot A.A."/>
            <person name="Spalding M.H."/>
            <person name="Kapitonov V.V."/>
            <person name="Ren Q."/>
            <person name="Ferris P."/>
            <person name="Lindquist E."/>
            <person name="Shapiro H."/>
            <person name="Lucas S.M."/>
            <person name="Grimwood J."/>
            <person name="Schmutz J."/>
            <person name="Cardol P."/>
            <person name="Cerutti H."/>
            <person name="Chanfreau G."/>
            <person name="Chen C.L."/>
            <person name="Cognat V."/>
            <person name="Croft M.T."/>
            <person name="Dent R."/>
            <person name="Dutcher S."/>
            <person name="Fernandez E."/>
            <person name="Fukuzawa H."/>
            <person name="Gonzalez-Ballester D."/>
            <person name="Gonzalez-Halphen D."/>
            <person name="Hallmann A."/>
            <person name="Hanikenne M."/>
            <person name="Hippler M."/>
            <person name="Inwood W."/>
            <person name="Jabbari K."/>
            <person name="Kalanon M."/>
            <person name="Kuras R."/>
            <person name="Lefebvre P.A."/>
            <person name="Lemaire S.D."/>
            <person name="Lobanov A.V."/>
            <person name="Lohr M."/>
            <person name="Manuell A."/>
            <person name="Meier I."/>
            <person name="Mets L."/>
            <person name="Mittag M."/>
            <person name="Mittelmeier T."/>
            <person name="Moroney J.V."/>
            <person name="Moseley J."/>
            <person name="Napoli C."/>
            <person name="Nedelcu A.M."/>
            <person name="Niyogi K."/>
            <person name="Novoselov S.V."/>
            <person name="Paulsen I.T."/>
            <person name="Pazour G."/>
            <person name="Purton S."/>
            <person name="Ral J.P."/>
            <person name="Riano-Pachon D.M."/>
            <person name="Riekhof W."/>
            <person name="Rymarquis L."/>
            <person name="Schroda M."/>
            <person name="Stern D."/>
            <person name="Umen J."/>
            <person name="Willows R."/>
            <person name="Wilson N."/>
            <person name="Zimmer S.L."/>
            <person name="Allmer J."/>
            <person name="Balk J."/>
            <person name="Bisova K."/>
            <person name="Chen C.J."/>
            <person name="Elias M."/>
            <person name="Gendler K."/>
            <person name="Hauser C."/>
            <person name="Lamb M.R."/>
            <person name="Ledford H."/>
            <person name="Long J.C."/>
            <person name="Minagawa J."/>
            <person name="Page M.D."/>
            <person name="Pan J."/>
            <person name="Pootakham W."/>
            <person name="Roje S."/>
            <person name="Rose A."/>
            <person name="Stahlberg E."/>
            <person name="Terauchi A.M."/>
            <person name="Yang P."/>
            <person name="Ball S."/>
            <person name="Bowler C."/>
            <person name="Dieckmann C.L."/>
            <person name="Gladyshev V.N."/>
            <person name="Green P."/>
            <person name="Jorgensen R."/>
            <person name="Mayfield S."/>
            <person name="Mueller-Roeber B."/>
            <person name="Rajamani S."/>
            <person name="Sayre R.T."/>
            <person name="Brokstein P."/>
            <person name="Dubchak I."/>
            <person name="Goodstein D."/>
            <person name="Hornick L."/>
            <person name="Huang Y.W."/>
            <person name="Jhaveri J."/>
            <person name="Luo Y."/>
            <person name="Martinez D."/>
            <person name="Ngau W.C."/>
            <person name="Otillar B."/>
            <person name="Poliakov A."/>
            <person name="Porter A."/>
            <person name="Szajkowski L."/>
            <person name="Werner G."/>
            <person name="Zhou K."/>
            <person name="Grigoriev I.V."/>
            <person name="Rokhsar D.S."/>
            <person name="Grossman A.R."/>
        </authorList>
    </citation>
    <scope>NUCLEOTIDE SEQUENCE [LARGE SCALE GENOMIC DNA]</scope>
    <source>
        <strain evidence="4">CC-503</strain>
    </source>
</reference>